<name>A0AAV5AZ91_9FLAO</name>
<dbReference type="Proteomes" id="UP001207736">
    <property type="component" value="Unassembled WGS sequence"/>
</dbReference>
<dbReference type="AlphaFoldDB" id="A0AAV5AZ91"/>
<evidence type="ECO:0000313" key="1">
    <source>
        <dbReference type="EMBL" id="GJM50796.1"/>
    </source>
</evidence>
<accession>A0AAV5AZ91</accession>
<evidence type="ECO:0000313" key="3">
    <source>
        <dbReference type="Proteomes" id="UP001207736"/>
    </source>
</evidence>
<gene>
    <name evidence="1" type="ORF">RCZ15_17690</name>
    <name evidence="2" type="ORF">RCZ16_02670</name>
</gene>
<organism evidence="1 3">
    <name type="scientific">Capnocytophaga catalasegens</name>
    <dbReference type="NCBI Taxonomy" id="1004260"/>
    <lineage>
        <taxon>Bacteria</taxon>
        <taxon>Pseudomonadati</taxon>
        <taxon>Bacteroidota</taxon>
        <taxon>Flavobacteriia</taxon>
        <taxon>Flavobacteriales</taxon>
        <taxon>Flavobacteriaceae</taxon>
        <taxon>Capnocytophaga</taxon>
    </lineage>
</organism>
<comment type="caution">
    <text evidence="1">The sequence shown here is derived from an EMBL/GenBank/DDBJ whole genome shotgun (WGS) entry which is preliminary data.</text>
</comment>
<evidence type="ECO:0000313" key="4">
    <source>
        <dbReference type="Proteomes" id="UP001208692"/>
    </source>
</evidence>
<dbReference type="EMBL" id="BQKB01000007">
    <property type="protein sequence ID" value="GJM51949.1"/>
    <property type="molecule type" value="Genomic_DNA"/>
</dbReference>
<dbReference type="RefSeq" id="WP_264845550.1">
    <property type="nucleotide sequence ID" value="NZ_BPMA01000012.1"/>
</dbReference>
<dbReference type="EMBL" id="BQKA01000033">
    <property type="protein sequence ID" value="GJM50796.1"/>
    <property type="molecule type" value="Genomic_DNA"/>
</dbReference>
<proteinExistence type="predicted"/>
<reference evidence="1 4" key="1">
    <citation type="submission" date="2021-11" db="EMBL/GenBank/DDBJ databases">
        <title>Draft genome sequence of Capnocytophaga sp. strain KC07075 isolated from cat oral cavity.</title>
        <authorList>
            <person name="Suzuki M."/>
            <person name="Imaoka K."/>
            <person name="Kimura M."/>
            <person name="Morikawa S."/>
            <person name="Maeda K."/>
        </authorList>
    </citation>
    <scope>NUCLEOTIDE SEQUENCE</scope>
    <source>
        <strain evidence="1">KC07075</strain>
        <strain evidence="2 4">KC07079</strain>
    </source>
</reference>
<sequence length="65" mass="6939">MAIYTLGLTTQKGDLIVPTSKASISVVIAESGNNIESSYEYNPRKGSRIDGKTITANFTKGTLLC</sequence>
<dbReference type="Proteomes" id="UP001208692">
    <property type="component" value="Unassembled WGS sequence"/>
</dbReference>
<protein>
    <submittedName>
        <fullName evidence="1">Uncharacterized protein</fullName>
    </submittedName>
</protein>
<evidence type="ECO:0000313" key="2">
    <source>
        <dbReference type="EMBL" id="GJM51949.1"/>
    </source>
</evidence>
<keyword evidence="4" id="KW-1185">Reference proteome</keyword>